<dbReference type="STRING" id="870435.A0A0C3MX82"/>
<name>A0A0C3MX82_PISTI</name>
<gene>
    <name evidence="1" type="ORF">M404DRAFT_1008878</name>
</gene>
<dbReference type="OrthoDB" id="2796893at2759"/>
<accession>A0A0C3MX82</accession>
<keyword evidence="2" id="KW-1185">Reference proteome</keyword>
<protein>
    <submittedName>
        <fullName evidence="1">Uncharacterized protein</fullName>
    </submittedName>
</protein>
<reference evidence="2" key="2">
    <citation type="submission" date="2015-01" db="EMBL/GenBank/DDBJ databases">
        <title>Evolutionary Origins and Diversification of the Mycorrhizal Mutualists.</title>
        <authorList>
            <consortium name="DOE Joint Genome Institute"/>
            <consortium name="Mycorrhizal Genomics Consortium"/>
            <person name="Kohler A."/>
            <person name="Kuo A."/>
            <person name="Nagy L.G."/>
            <person name="Floudas D."/>
            <person name="Copeland A."/>
            <person name="Barry K.W."/>
            <person name="Cichocki N."/>
            <person name="Veneault-Fourrey C."/>
            <person name="LaButti K."/>
            <person name="Lindquist E.A."/>
            <person name="Lipzen A."/>
            <person name="Lundell T."/>
            <person name="Morin E."/>
            <person name="Murat C."/>
            <person name="Riley R."/>
            <person name="Ohm R."/>
            <person name="Sun H."/>
            <person name="Tunlid A."/>
            <person name="Henrissat B."/>
            <person name="Grigoriev I.V."/>
            <person name="Hibbett D.S."/>
            <person name="Martin F."/>
        </authorList>
    </citation>
    <scope>NUCLEOTIDE SEQUENCE [LARGE SCALE GENOMIC DNA]</scope>
    <source>
        <strain evidence="2">Marx 270</strain>
    </source>
</reference>
<dbReference type="AlphaFoldDB" id="A0A0C3MX82"/>
<reference evidence="1 2" key="1">
    <citation type="submission" date="2014-04" db="EMBL/GenBank/DDBJ databases">
        <authorList>
            <consortium name="DOE Joint Genome Institute"/>
            <person name="Kuo A."/>
            <person name="Kohler A."/>
            <person name="Costa M.D."/>
            <person name="Nagy L.G."/>
            <person name="Floudas D."/>
            <person name="Copeland A."/>
            <person name="Barry K.W."/>
            <person name="Cichocki N."/>
            <person name="Veneault-Fourrey C."/>
            <person name="LaButti K."/>
            <person name="Lindquist E.A."/>
            <person name="Lipzen A."/>
            <person name="Lundell T."/>
            <person name="Morin E."/>
            <person name="Murat C."/>
            <person name="Sun H."/>
            <person name="Tunlid A."/>
            <person name="Henrissat B."/>
            <person name="Grigoriev I.V."/>
            <person name="Hibbett D.S."/>
            <person name="Martin F."/>
            <person name="Nordberg H.P."/>
            <person name="Cantor M.N."/>
            <person name="Hua S.X."/>
        </authorList>
    </citation>
    <scope>NUCLEOTIDE SEQUENCE [LARGE SCALE GENOMIC DNA]</scope>
    <source>
        <strain evidence="1 2">Marx 270</strain>
    </source>
</reference>
<dbReference type="HOGENOM" id="CLU_1555890_0_0_1"/>
<sequence length="172" mass="18937">MRLRWPTSALGRRVTIILQLLFLIVAPYPHSTASTILLHPYLRADISSLAHCSSDYEWMQNQETTSPCLLVAYVISACAGTNWTLPALLPGSQYDGPAGQTVTPCSCSWSCYNLMMACTLCQSTNSSDGYNLQTWPTFVENCTSSETNVYFPSGYSIAGNQTIPYWAAINRA</sequence>
<organism evidence="1 2">
    <name type="scientific">Pisolithus tinctorius Marx 270</name>
    <dbReference type="NCBI Taxonomy" id="870435"/>
    <lineage>
        <taxon>Eukaryota</taxon>
        <taxon>Fungi</taxon>
        <taxon>Dikarya</taxon>
        <taxon>Basidiomycota</taxon>
        <taxon>Agaricomycotina</taxon>
        <taxon>Agaricomycetes</taxon>
        <taxon>Agaricomycetidae</taxon>
        <taxon>Boletales</taxon>
        <taxon>Sclerodermatineae</taxon>
        <taxon>Pisolithaceae</taxon>
        <taxon>Pisolithus</taxon>
    </lineage>
</organism>
<dbReference type="InParanoid" id="A0A0C3MX82"/>
<evidence type="ECO:0000313" key="2">
    <source>
        <dbReference type="Proteomes" id="UP000054217"/>
    </source>
</evidence>
<evidence type="ECO:0000313" key="1">
    <source>
        <dbReference type="EMBL" id="KIN93519.1"/>
    </source>
</evidence>
<proteinExistence type="predicted"/>
<dbReference type="EMBL" id="KN832160">
    <property type="protein sequence ID" value="KIN93519.1"/>
    <property type="molecule type" value="Genomic_DNA"/>
</dbReference>
<dbReference type="Proteomes" id="UP000054217">
    <property type="component" value="Unassembled WGS sequence"/>
</dbReference>